<reference evidence="7 8" key="1">
    <citation type="submission" date="2019-03" db="EMBL/GenBank/DDBJ databases">
        <title>Genomic Encyclopedia of Type Strains, Phase IV (KMG-IV): sequencing the most valuable type-strain genomes for metagenomic binning, comparative biology and taxonomic classification.</title>
        <authorList>
            <person name="Goeker M."/>
        </authorList>
    </citation>
    <scope>NUCLEOTIDE SEQUENCE [LARGE SCALE GENOMIC DNA]</scope>
    <source>
        <strain evidence="7 8">DSM 18792</strain>
    </source>
</reference>
<dbReference type="OrthoDB" id="9804482at2"/>
<gene>
    <name evidence="7" type="ORF">EV196_11352</name>
</gene>
<evidence type="ECO:0000256" key="1">
    <source>
        <dbReference type="ARBA" id="ARBA00022670"/>
    </source>
</evidence>
<dbReference type="InterPro" id="IPR020891">
    <property type="entry name" value="UPF0758_CS"/>
</dbReference>
<accession>A0A4R1RA88</accession>
<dbReference type="Gene3D" id="3.40.140.10">
    <property type="entry name" value="Cytidine Deaminase, domain 2"/>
    <property type="match status" value="1"/>
</dbReference>
<keyword evidence="3" id="KW-0378">Hydrolase</keyword>
<dbReference type="InterPro" id="IPR001405">
    <property type="entry name" value="UPF0758"/>
</dbReference>
<dbReference type="AlphaFoldDB" id="A0A4R1RA88"/>
<dbReference type="Proteomes" id="UP000295455">
    <property type="component" value="Unassembled WGS sequence"/>
</dbReference>
<protein>
    <submittedName>
        <fullName evidence="7">RadC-like JAB domain-containing protein</fullName>
    </submittedName>
</protein>
<keyword evidence="8" id="KW-1185">Reference proteome</keyword>
<feature type="domain" description="MPN" evidence="6">
    <location>
        <begin position="30"/>
        <end position="154"/>
    </location>
</feature>
<name>A0A4R1RA88_9FLAO</name>
<dbReference type="PROSITE" id="PS50249">
    <property type="entry name" value="MPN"/>
    <property type="match status" value="1"/>
</dbReference>
<dbReference type="PANTHER" id="PTHR30471:SF3">
    <property type="entry name" value="UPF0758 PROTEIN YEES-RELATED"/>
    <property type="match status" value="1"/>
</dbReference>
<evidence type="ECO:0000259" key="6">
    <source>
        <dbReference type="PROSITE" id="PS50249"/>
    </source>
</evidence>
<sequence length="154" mass="17136">MKELKRISTFKNFVGELTATYKRTSLPSVSIRSSKDIASFIRPYFEDCMDDHEEVKVIHLNRTNSVVNVHHHTIGGLTGSLVDVPLVLRDALLIQTSCLIMVHNHPSGGLKPSEADLKISKRLKEACEIIGISFLDSIIITRESYCSLADDGLL</sequence>
<dbReference type="PROSITE" id="PS01302">
    <property type="entry name" value="UPF0758"/>
    <property type="match status" value="1"/>
</dbReference>
<proteinExistence type="predicted"/>
<keyword evidence="4" id="KW-0862">Zinc</keyword>
<evidence type="ECO:0000256" key="4">
    <source>
        <dbReference type="ARBA" id="ARBA00022833"/>
    </source>
</evidence>
<dbReference type="EMBL" id="SLUP01000013">
    <property type="protein sequence ID" value="TCL62510.1"/>
    <property type="molecule type" value="Genomic_DNA"/>
</dbReference>
<dbReference type="CDD" id="cd08071">
    <property type="entry name" value="MPN_DUF2466"/>
    <property type="match status" value="1"/>
</dbReference>
<keyword evidence="1" id="KW-0645">Protease</keyword>
<keyword evidence="2" id="KW-0479">Metal-binding</keyword>
<evidence type="ECO:0000313" key="8">
    <source>
        <dbReference type="Proteomes" id="UP000295455"/>
    </source>
</evidence>
<dbReference type="GO" id="GO:0008237">
    <property type="term" value="F:metallopeptidase activity"/>
    <property type="evidence" value="ECO:0007669"/>
    <property type="project" value="UniProtKB-KW"/>
</dbReference>
<evidence type="ECO:0000256" key="3">
    <source>
        <dbReference type="ARBA" id="ARBA00022801"/>
    </source>
</evidence>
<comment type="caution">
    <text evidence="7">The sequence shown here is derived from an EMBL/GenBank/DDBJ whole genome shotgun (WGS) entry which is preliminary data.</text>
</comment>
<keyword evidence="5" id="KW-0482">Metalloprotease</keyword>
<dbReference type="GO" id="GO:0006508">
    <property type="term" value="P:proteolysis"/>
    <property type="evidence" value="ECO:0007669"/>
    <property type="project" value="UniProtKB-KW"/>
</dbReference>
<dbReference type="RefSeq" id="WP_132219434.1">
    <property type="nucleotide sequence ID" value="NZ_SLUP01000013.1"/>
</dbReference>
<evidence type="ECO:0000256" key="2">
    <source>
        <dbReference type="ARBA" id="ARBA00022723"/>
    </source>
</evidence>
<dbReference type="PANTHER" id="PTHR30471">
    <property type="entry name" value="DNA REPAIR PROTEIN RADC"/>
    <property type="match status" value="1"/>
</dbReference>
<dbReference type="GO" id="GO:0046872">
    <property type="term" value="F:metal ion binding"/>
    <property type="evidence" value="ECO:0007669"/>
    <property type="project" value="UniProtKB-KW"/>
</dbReference>
<dbReference type="Pfam" id="PF04002">
    <property type="entry name" value="RadC"/>
    <property type="match status" value="1"/>
</dbReference>
<dbReference type="InterPro" id="IPR025657">
    <property type="entry name" value="RadC_JAB"/>
</dbReference>
<organism evidence="7 8">
    <name type="scientific">Mariniflexile fucanivorans</name>
    <dbReference type="NCBI Taxonomy" id="264023"/>
    <lineage>
        <taxon>Bacteria</taxon>
        <taxon>Pseudomonadati</taxon>
        <taxon>Bacteroidota</taxon>
        <taxon>Flavobacteriia</taxon>
        <taxon>Flavobacteriales</taxon>
        <taxon>Flavobacteriaceae</taxon>
        <taxon>Mariniflexile</taxon>
    </lineage>
</organism>
<evidence type="ECO:0000256" key="5">
    <source>
        <dbReference type="ARBA" id="ARBA00023049"/>
    </source>
</evidence>
<evidence type="ECO:0000313" key="7">
    <source>
        <dbReference type="EMBL" id="TCL62510.1"/>
    </source>
</evidence>
<dbReference type="InterPro" id="IPR037518">
    <property type="entry name" value="MPN"/>
</dbReference>